<evidence type="ECO:0000256" key="1">
    <source>
        <dbReference type="SAM" id="MobiDB-lite"/>
    </source>
</evidence>
<dbReference type="Proteomes" id="UP000622797">
    <property type="component" value="Unassembled WGS sequence"/>
</dbReference>
<feature type="compositionally biased region" description="Polar residues" evidence="1">
    <location>
        <begin position="1"/>
        <end position="31"/>
    </location>
</feature>
<dbReference type="EMBL" id="JABEXW010000225">
    <property type="protein sequence ID" value="KAF4967707.1"/>
    <property type="molecule type" value="Genomic_DNA"/>
</dbReference>
<proteinExistence type="predicted"/>
<feature type="region of interest" description="Disordered" evidence="1">
    <location>
        <begin position="1"/>
        <end position="46"/>
    </location>
</feature>
<reference evidence="2" key="1">
    <citation type="journal article" date="2020" name="BMC Genomics">
        <title>Correction to: Identification and distribution of gene clusters required for synthesis of sphingolipid metabolism inhibitors in diverse species of the filamentous fungus Fusarium.</title>
        <authorList>
            <person name="Kim H.S."/>
            <person name="Lohmar J.M."/>
            <person name="Busman M."/>
            <person name="Brown D.W."/>
            <person name="Naumann T.A."/>
            <person name="Divon H.H."/>
            <person name="Lysoe E."/>
            <person name="Uhlig S."/>
            <person name="Proctor R.H."/>
        </authorList>
    </citation>
    <scope>NUCLEOTIDE SEQUENCE</scope>
    <source>
        <strain evidence="2">NRRL 20472</strain>
    </source>
</reference>
<gene>
    <name evidence="2" type="ORF">FSARC_4767</name>
</gene>
<name>A0A8H4U0Y7_9HYPO</name>
<keyword evidence="3" id="KW-1185">Reference proteome</keyword>
<organism evidence="2 3">
    <name type="scientific">Fusarium sarcochroum</name>
    <dbReference type="NCBI Taxonomy" id="1208366"/>
    <lineage>
        <taxon>Eukaryota</taxon>
        <taxon>Fungi</taxon>
        <taxon>Dikarya</taxon>
        <taxon>Ascomycota</taxon>
        <taxon>Pezizomycotina</taxon>
        <taxon>Sordariomycetes</taxon>
        <taxon>Hypocreomycetidae</taxon>
        <taxon>Hypocreales</taxon>
        <taxon>Nectriaceae</taxon>
        <taxon>Fusarium</taxon>
        <taxon>Fusarium lateritium species complex</taxon>
    </lineage>
</organism>
<accession>A0A8H4U0Y7</accession>
<comment type="caution">
    <text evidence="2">The sequence shown here is derived from an EMBL/GenBank/DDBJ whole genome shotgun (WGS) entry which is preliminary data.</text>
</comment>
<evidence type="ECO:0000313" key="2">
    <source>
        <dbReference type="EMBL" id="KAF4967707.1"/>
    </source>
</evidence>
<sequence>MSVSVQTTVPEGQAPIQVTPNTQPLPRQETSASEKHSLSMRGGKVKKSDRWVSKVFCALCCCNWHYHGADDD</sequence>
<evidence type="ECO:0000313" key="3">
    <source>
        <dbReference type="Proteomes" id="UP000622797"/>
    </source>
</evidence>
<dbReference type="AlphaFoldDB" id="A0A8H4U0Y7"/>
<reference evidence="2" key="2">
    <citation type="submission" date="2020-05" db="EMBL/GenBank/DDBJ databases">
        <authorList>
            <person name="Kim H.-S."/>
            <person name="Proctor R.H."/>
            <person name="Brown D.W."/>
        </authorList>
    </citation>
    <scope>NUCLEOTIDE SEQUENCE</scope>
    <source>
        <strain evidence="2">NRRL 20472</strain>
    </source>
</reference>
<protein>
    <submittedName>
        <fullName evidence="2">Uncharacterized protein</fullName>
    </submittedName>
</protein>